<keyword evidence="2" id="KW-1185">Reference proteome</keyword>
<gene>
    <name evidence="1" type="ORF">K1T71_007153</name>
</gene>
<name>A0ACC1D094_9NEOP</name>
<dbReference type="Proteomes" id="UP000824533">
    <property type="component" value="Linkage Group LG12"/>
</dbReference>
<protein>
    <submittedName>
        <fullName evidence="1">Uncharacterized protein</fullName>
    </submittedName>
</protein>
<evidence type="ECO:0000313" key="2">
    <source>
        <dbReference type="Proteomes" id="UP000824533"/>
    </source>
</evidence>
<organism evidence="1 2">
    <name type="scientific">Dendrolimus kikuchii</name>
    <dbReference type="NCBI Taxonomy" id="765133"/>
    <lineage>
        <taxon>Eukaryota</taxon>
        <taxon>Metazoa</taxon>
        <taxon>Ecdysozoa</taxon>
        <taxon>Arthropoda</taxon>
        <taxon>Hexapoda</taxon>
        <taxon>Insecta</taxon>
        <taxon>Pterygota</taxon>
        <taxon>Neoptera</taxon>
        <taxon>Endopterygota</taxon>
        <taxon>Lepidoptera</taxon>
        <taxon>Glossata</taxon>
        <taxon>Ditrysia</taxon>
        <taxon>Bombycoidea</taxon>
        <taxon>Lasiocampidae</taxon>
        <taxon>Dendrolimus</taxon>
    </lineage>
</organism>
<sequence length="347" mass="39908">MPSERCGSCRKFISPVEGIRCLKCNLLQHRSCVAIPTKANVAATWKCPDCRRGEARDNREDTPVQNRSLITNKDTSDTSLSVNNPTHTVQLENIAPDCTNREIMEEIRAMRREMRNLQHDISDMKIEIRTCLVRVDGFEARLEALEKRVSIQNESPTEISTVITQLRSDLNDRDQDILANDVEIRNIPEEKDENPTQLVIAVAAGLGVNLENRDIVSAERFGGRFLNTNEEETLEPRSRALIVRLARRDLRDDLLQKARIRHTTDVGNVCYIGSSGKSQRFFINERLTKFNRQLFWLAREVGRKNNWQFIWTRRGRILARRKPGDPVVRIRVKNDIIENIGPITDTI</sequence>
<dbReference type="EMBL" id="CM034398">
    <property type="protein sequence ID" value="KAJ0177144.1"/>
    <property type="molecule type" value="Genomic_DNA"/>
</dbReference>
<accession>A0ACC1D094</accession>
<proteinExistence type="predicted"/>
<comment type="caution">
    <text evidence="1">The sequence shown here is derived from an EMBL/GenBank/DDBJ whole genome shotgun (WGS) entry which is preliminary data.</text>
</comment>
<evidence type="ECO:0000313" key="1">
    <source>
        <dbReference type="EMBL" id="KAJ0177144.1"/>
    </source>
</evidence>
<reference evidence="1 2" key="1">
    <citation type="journal article" date="2021" name="Front. Genet.">
        <title>Chromosome-Level Genome Assembly Reveals Significant Gene Expansion in the Toll and IMD Signaling Pathways of Dendrolimus kikuchii.</title>
        <authorList>
            <person name="Zhou J."/>
            <person name="Wu P."/>
            <person name="Xiong Z."/>
            <person name="Liu N."/>
            <person name="Zhao N."/>
            <person name="Ji M."/>
            <person name="Qiu Y."/>
            <person name="Yang B."/>
        </authorList>
    </citation>
    <scope>NUCLEOTIDE SEQUENCE [LARGE SCALE GENOMIC DNA]</scope>
    <source>
        <strain evidence="1">Ann1</strain>
    </source>
</reference>